<feature type="region of interest" description="Disordered" evidence="1">
    <location>
        <begin position="1"/>
        <end position="47"/>
    </location>
</feature>
<gene>
    <name evidence="3" type="ORF">FN846DRAFT_892442</name>
</gene>
<protein>
    <submittedName>
        <fullName evidence="3">Uncharacterized protein</fullName>
    </submittedName>
</protein>
<organism evidence="3 4">
    <name type="scientific">Sphaerosporella brunnea</name>
    <dbReference type="NCBI Taxonomy" id="1250544"/>
    <lineage>
        <taxon>Eukaryota</taxon>
        <taxon>Fungi</taxon>
        <taxon>Dikarya</taxon>
        <taxon>Ascomycota</taxon>
        <taxon>Pezizomycotina</taxon>
        <taxon>Pezizomycetes</taxon>
        <taxon>Pezizales</taxon>
        <taxon>Pyronemataceae</taxon>
        <taxon>Sphaerosporella</taxon>
    </lineage>
</organism>
<evidence type="ECO:0000313" key="4">
    <source>
        <dbReference type="Proteomes" id="UP000326924"/>
    </source>
</evidence>
<keyword evidence="2" id="KW-0812">Transmembrane</keyword>
<dbReference type="AlphaFoldDB" id="A0A5J5EPK5"/>
<keyword evidence="2" id="KW-1133">Transmembrane helix</keyword>
<reference evidence="3 4" key="1">
    <citation type="submission" date="2019-09" db="EMBL/GenBank/DDBJ databases">
        <title>Draft genome of the ectomycorrhizal ascomycete Sphaerosporella brunnea.</title>
        <authorList>
            <consortium name="DOE Joint Genome Institute"/>
            <person name="Benucci G.M."/>
            <person name="Marozzi G."/>
            <person name="Antonielli L."/>
            <person name="Sanchez S."/>
            <person name="Marco P."/>
            <person name="Wang X."/>
            <person name="Falini L.B."/>
            <person name="Barry K."/>
            <person name="Haridas S."/>
            <person name="Lipzen A."/>
            <person name="Labutti K."/>
            <person name="Grigoriev I.V."/>
            <person name="Murat C."/>
            <person name="Martin F."/>
            <person name="Albertini E."/>
            <person name="Donnini D."/>
            <person name="Bonito G."/>
        </authorList>
    </citation>
    <scope>NUCLEOTIDE SEQUENCE [LARGE SCALE GENOMIC DNA]</scope>
    <source>
        <strain evidence="3 4">Sb_GMNB300</strain>
    </source>
</reference>
<evidence type="ECO:0000256" key="2">
    <source>
        <dbReference type="SAM" id="Phobius"/>
    </source>
</evidence>
<sequence>MAPLIVLTTGGPQPDRQPPPSPQLEGAATPGQDAKRSPQGDNNQPQSTMVEVLVECVTYLLETCQRITSRTLSSQLSGAGKYSTGLIVACAVVTFALTIVVVGMRRVQQNYKEYVPNSVVHSDLCRLREDNRAQQLPV</sequence>
<keyword evidence="4" id="KW-1185">Reference proteome</keyword>
<dbReference type="Proteomes" id="UP000326924">
    <property type="component" value="Unassembled WGS sequence"/>
</dbReference>
<evidence type="ECO:0000256" key="1">
    <source>
        <dbReference type="SAM" id="MobiDB-lite"/>
    </source>
</evidence>
<keyword evidence="2" id="KW-0472">Membrane</keyword>
<proteinExistence type="predicted"/>
<accession>A0A5J5EPK5</accession>
<dbReference type="EMBL" id="VXIS01000166">
    <property type="protein sequence ID" value="KAA8899473.1"/>
    <property type="molecule type" value="Genomic_DNA"/>
</dbReference>
<feature type="transmembrane region" description="Helical" evidence="2">
    <location>
        <begin position="82"/>
        <end position="102"/>
    </location>
</feature>
<evidence type="ECO:0000313" key="3">
    <source>
        <dbReference type="EMBL" id="KAA8899473.1"/>
    </source>
</evidence>
<comment type="caution">
    <text evidence="3">The sequence shown here is derived from an EMBL/GenBank/DDBJ whole genome shotgun (WGS) entry which is preliminary data.</text>
</comment>
<dbReference type="InParanoid" id="A0A5J5EPK5"/>
<name>A0A5J5EPK5_9PEZI</name>